<keyword evidence="5 9" id="KW-0822">Tryptophan biosynthesis</keyword>
<dbReference type="CDD" id="cd04724">
    <property type="entry name" value="Tryptophan_synthase_alpha"/>
    <property type="match status" value="1"/>
</dbReference>
<evidence type="ECO:0000313" key="12">
    <source>
        <dbReference type="Proteomes" id="UP000294678"/>
    </source>
</evidence>
<evidence type="ECO:0000313" key="11">
    <source>
        <dbReference type="EMBL" id="TDT71865.1"/>
    </source>
</evidence>
<keyword evidence="7 9" id="KW-0456">Lyase</keyword>
<evidence type="ECO:0000256" key="8">
    <source>
        <dbReference type="ARBA" id="ARBA00049047"/>
    </source>
</evidence>
<gene>
    <name evidence="9" type="primary">trpA</name>
    <name evidence="11" type="ORF">EV215_0557</name>
</gene>
<dbReference type="InterPro" id="IPR002028">
    <property type="entry name" value="Trp_synthase_suA"/>
</dbReference>
<proteinExistence type="inferred from homology"/>
<comment type="catalytic activity">
    <reaction evidence="8 9">
        <text>(1S,2R)-1-C-(indol-3-yl)glycerol 3-phosphate + L-serine = D-glyceraldehyde 3-phosphate + L-tryptophan + H2O</text>
        <dbReference type="Rhea" id="RHEA:10532"/>
        <dbReference type="ChEBI" id="CHEBI:15377"/>
        <dbReference type="ChEBI" id="CHEBI:33384"/>
        <dbReference type="ChEBI" id="CHEBI:57912"/>
        <dbReference type="ChEBI" id="CHEBI:58866"/>
        <dbReference type="ChEBI" id="CHEBI:59776"/>
        <dbReference type="EC" id="4.2.1.20"/>
    </reaction>
</comment>
<feature type="active site" description="Proton acceptor" evidence="9">
    <location>
        <position position="49"/>
    </location>
</feature>
<dbReference type="NCBIfam" id="TIGR00262">
    <property type="entry name" value="trpA"/>
    <property type="match status" value="1"/>
</dbReference>
<dbReference type="AlphaFoldDB" id="A0AA46I677"/>
<reference evidence="11 12" key="1">
    <citation type="submission" date="2019-03" db="EMBL/GenBank/DDBJ databases">
        <title>Genomic Encyclopedia of Type Strains, Phase IV (KMG-IV): sequencing the most valuable type-strain genomes for metagenomic binning, comparative biology and taxonomic classification.</title>
        <authorList>
            <person name="Goeker M."/>
        </authorList>
    </citation>
    <scope>NUCLEOTIDE SEQUENCE [LARGE SCALE GENOMIC DNA]</scope>
    <source>
        <strain evidence="11 12">DSM 100055</strain>
    </source>
</reference>
<dbReference type="Proteomes" id="UP000294678">
    <property type="component" value="Unassembled WGS sequence"/>
</dbReference>
<accession>A0AA46I677</accession>
<evidence type="ECO:0000256" key="3">
    <source>
        <dbReference type="ARBA" id="ARBA00011270"/>
    </source>
</evidence>
<protein>
    <recommendedName>
        <fullName evidence="9">Tryptophan synthase alpha chain</fullName>
        <ecNumber evidence="9">4.2.1.20</ecNumber>
    </recommendedName>
</protein>
<keyword evidence="4 9" id="KW-0028">Amino-acid biosynthesis</keyword>
<comment type="function">
    <text evidence="1 9">The alpha subunit is responsible for the aldol cleavage of indoleglycerol phosphate to indole and glyceraldehyde 3-phosphate.</text>
</comment>
<dbReference type="HAMAP" id="MF_00131">
    <property type="entry name" value="Trp_synth_alpha"/>
    <property type="match status" value="1"/>
</dbReference>
<comment type="caution">
    <text evidence="11">The sequence shown here is derived from an EMBL/GenBank/DDBJ whole genome shotgun (WGS) entry which is preliminary data.</text>
</comment>
<evidence type="ECO:0000256" key="10">
    <source>
        <dbReference type="RuleBase" id="RU003662"/>
    </source>
</evidence>
<feature type="active site" description="Proton acceptor" evidence="9">
    <location>
        <position position="60"/>
    </location>
</feature>
<keyword evidence="12" id="KW-1185">Reference proteome</keyword>
<organism evidence="11 12">
    <name type="scientific">Hypnocyclicus thermotrophus</name>
    <dbReference type="NCBI Taxonomy" id="1627895"/>
    <lineage>
        <taxon>Bacteria</taxon>
        <taxon>Fusobacteriati</taxon>
        <taxon>Fusobacteriota</taxon>
        <taxon>Fusobacteriia</taxon>
        <taxon>Fusobacteriales</taxon>
        <taxon>Fusobacteriaceae</taxon>
        <taxon>Hypnocyclicus</taxon>
    </lineage>
</organism>
<comment type="similarity">
    <text evidence="9 10">Belongs to the TrpA family.</text>
</comment>
<dbReference type="Pfam" id="PF00290">
    <property type="entry name" value="Trp_syntA"/>
    <property type="match status" value="1"/>
</dbReference>
<comment type="subunit">
    <text evidence="3 9">Tetramer of two alpha and two beta chains.</text>
</comment>
<evidence type="ECO:0000256" key="5">
    <source>
        <dbReference type="ARBA" id="ARBA00022822"/>
    </source>
</evidence>
<dbReference type="RefSeq" id="WP_134112460.1">
    <property type="nucleotide sequence ID" value="NZ_SOBG01000002.1"/>
</dbReference>
<evidence type="ECO:0000256" key="7">
    <source>
        <dbReference type="ARBA" id="ARBA00023239"/>
    </source>
</evidence>
<evidence type="ECO:0000256" key="9">
    <source>
        <dbReference type="HAMAP-Rule" id="MF_00131"/>
    </source>
</evidence>
<dbReference type="InterPro" id="IPR013785">
    <property type="entry name" value="Aldolase_TIM"/>
</dbReference>
<evidence type="ECO:0000256" key="1">
    <source>
        <dbReference type="ARBA" id="ARBA00003365"/>
    </source>
</evidence>
<dbReference type="InterPro" id="IPR011060">
    <property type="entry name" value="RibuloseP-bd_barrel"/>
</dbReference>
<dbReference type="PANTHER" id="PTHR43406">
    <property type="entry name" value="TRYPTOPHAN SYNTHASE, ALPHA CHAIN"/>
    <property type="match status" value="1"/>
</dbReference>
<dbReference type="EMBL" id="SOBG01000002">
    <property type="protein sequence ID" value="TDT71865.1"/>
    <property type="molecule type" value="Genomic_DNA"/>
</dbReference>
<evidence type="ECO:0000256" key="4">
    <source>
        <dbReference type="ARBA" id="ARBA00022605"/>
    </source>
</evidence>
<dbReference type="FunFam" id="3.20.20.70:FF:000037">
    <property type="entry name" value="Tryptophan synthase alpha chain"/>
    <property type="match status" value="1"/>
</dbReference>
<dbReference type="EC" id="4.2.1.20" evidence="9"/>
<sequence>MSRIKTCFDKLKKEHKTALITYLTAGDPNIKQTEKLIYAQAEAGVDIIEIGIPFSDPPADGPVIQRAAKRALDNGIKVDDIFNMVKTIRKSLDIPLVFLVYYNIIFSYGKNKFIKNCEEVGIDGLIIPDLPLEERNEILPLPKSIDLIPLVAPNSNNRIKDIVKDSQGFVYCVSSMGVTGVRDNFEINIENYLNKVKKYTDLPLAIGFGISKRSDVEKFEKIADGIIVGSAIVKIIEENNGDIEKIIEKVKELKNL</sequence>
<dbReference type="Gene3D" id="3.20.20.70">
    <property type="entry name" value="Aldolase class I"/>
    <property type="match status" value="1"/>
</dbReference>
<dbReference type="PANTHER" id="PTHR43406:SF1">
    <property type="entry name" value="TRYPTOPHAN SYNTHASE ALPHA CHAIN, CHLOROPLASTIC"/>
    <property type="match status" value="1"/>
</dbReference>
<evidence type="ECO:0000256" key="6">
    <source>
        <dbReference type="ARBA" id="ARBA00023141"/>
    </source>
</evidence>
<evidence type="ECO:0000256" key="2">
    <source>
        <dbReference type="ARBA" id="ARBA00004733"/>
    </source>
</evidence>
<comment type="pathway">
    <text evidence="2 9">Amino-acid biosynthesis; L-tryptophan biosynthesis; L-tryptophan from chorismate: step 5/5.</text>
</comment>
<dbReference type="GO" id="GO:0004834">
    <property type="term" value="F:tryptophan synthase activity"/>
    <property type="evidence" value="ECO:0007669"/>
    <property type="project" value="UniProtKB-UniRule"/>
</dbReference>
<dbReference type="SUPFAM" id="SSF51366">
    <property type="entry name" value="Ribulose-phoshate binding barrel"/>
    <property type="match status" value="1"/>
</dbReference>
<keyword evidence="6 9" id="KW-0057">Aromatic amino acid biosynthesis</keyword>
<dbReference type="GO" id="GO:0005829">
    <property type="term" value="C:cytosol"/>
    <property type="evidence" value="ECO:0007669"/>
    <property type="project" value="TreeGrafter"/>
</dbReference>
<name>A0AA46I677_9FUSO</name>